<evidence type="ECO:0000256" key="1">
    <source>
        <dbReference type="SAM" id="SignalP"/>
    </source>
</evidence>
<proteinExistence type="predicted"/>
<accession>A0AAW2URN8</accession>
<reference evidence="2" key="1">
    <citation type="submission" date="2020-06" db="EMBL/GenBank/DDBJ databases">
        <authorList>
            <person name="Li T."/>
            <person name="Hu X."/>
            <person name="Zhang T."/>
            <person name="Song X."/>
            <person name="Zhang H."/>
            <person name="Dai N."/>
            <person name="Sheng W."/>
            <person name="Hou X."/>
            <person name="Wei L."/>
        </authorList>
    </citation>
    <scope>NUCLEOTIDE SEQUENCE</scope>
    <source>
        <strain evidence="2">G02</strain>
        <tissue evidence="2">Leaf</tissue>
    </source>
</reference>
<comment type="caution">
    <text evidence="2">The sequence shown here is derived from an EMBL/GenBank/DDBJ whole genome shotgun (WGS) entry which is preliminary data.</text>
</comment>
<organism evidence="2">
    <name type="scientific">Sesamum radiatum</name>
    <name type="common">Black benniseed</name>
    <dbReference type="NCBI Taxonomy" id="300843"/>
    <lineage>
        <taxon>Eukaryota</taxon>
        <taxon>Viridiplantae</taxon>
        <taxon>Streptophyta</taxon>
        <taxon>Embryophyta</taxon>
        <taxon>Tracheophyta</taxon>
        <taxon>Spermatophyta</taxon>
        <taxon>Magnoliopsida</taxon>
        <taxon>eudicotyledons</taxon>
        <taxon>Gunneridae</taxon>
        <taxon>Pentapetalae</taxon>
        <taxon>asterids</taxon>
        <taxon>lamiids</taxon>
        <taxon>Lamiales</taxon>
        <taxon>Pedaliaceae</taxon>
        <taxon>Sesamum</taxon>
    </lineage>
</organism>
<name>A0AAW2URN8_SESRA</name>
<gene>
    <name evidence="2" type="ORF">Sradi_1366000</name>
</gene>
<feature type="chain" id="PRO_5043834061" evidence="1">
    <location>
        <begin position="20"/>
        <end position="145"/>
    </location>
</feature>
<reference evidence="2" key="2">
    <citation type="journal article" date="2024" name="Plant">
        <title>Genomic evolution and insights into agronomic trait innovations of Sesamum species.</title>
        <authorList>
            <person name="Miao H."/>
            <person name="Wang L."/>
            <person name="Qu L."/>
            <person name="Liu H."/>
            <person name="Sun Y."/>
            <person name="Le M."/>
            <person name="Wang Q."/>
            <person name="Wei S."/>
            <person name="Zheng Y."/>
            <person name="Lin W."/>
            <person name="Duan Y."/>
            <person name="Cao H."/>
            <person name="Xiong S."/>
            <person name="Wang X."/>
            <person name="Wei L."/>
            <person name="Li C."/>
            <person name="Ma Q."/>
            <person name="Ju M."/>
            <person name="Zhao R."/>
            <person name="Li G."/>
            <person name="Mu C."/>
            <person name="Tian Q."/>
            <person name="Mei H."/>
            <person name="Zhang T."/>
            <person name="Gao T."/>
            <person name="Zhang H."/>
        </authorList>
    </citation>
    <scope>NUCLEOTIDE SEQUENCE</scope>
    <source>
        <strain evidence="2">G02</strain>
    </source>
</reference>
<protein>
    <submittedName>
        <fullName evidence="2">Uncharacterized protein</fullName>
    </submittedName>
</protein>
<dbReference type="AlphaFoldDB" id="A0AAW2URN8"/>
<evidence type="ECO:0000313" key="2">
    <source>
        <dbReference type="EMBL" id="KAL0419525.1"/>
    </source>
</evidence>
<dbReference type="EMBL" id="JACGWJ010000005">
    <property type="protein sequence ID" value="KAL0419525.1"/>
    <property type="molecule type" value="Genomic_DNA"/>
</dbReference>
<keyword evidence="1" id="KW-0732">Signal</keyword>
<feature type="signal peptide" evidence="1">
    <location>
        <begin position="1"/>
        <end position="19"/>
    </location>
</feature>
<sequence>MATKLAFLFYLLFIATILAQKQASSAEVPASDQLHPQGSLQVKPNTETSLNIVHQNALTDAQRPHLRSRACSFARNAAPSVCVCPPARTAISKSALATTTGRPRGVALNAHETIHLCELDPSALARVFDNLCCRFSTTSSRPVFT</sequence>